<feature type="region of interest" description="Disordered" evidence="1">
    <location>
        <begin position="79"/>
        <end position="144"/>
    </location>
</feature>
<proteinExistence type="predicted"/>
<protein>
    <recommendedName>
        <fullName evidence="4">Homeobox domain-containing protein</fullName>
    </recommendedName>
</protein>
<accession>A0A167P124</accession>
<dbReference type="Gene3D" id="1.10.10.60">
    <property type="entry name" value="Homeodomain-like"/>
    <property type="match status" value="1"/>
</dbReference>
<evidence type="ECO:0008006" key="4">
    <source>
        <dbReference type="Google" id="ProtNLM"/>
    </source>
</evidence>
<evidence type="ECO:0000313" key="2">
    <source>
        <dbReference type="EMBL" id="KZO98305.1"/>
    </source>
</evidence>
<dbReference type="InterPro" id="IPR009057">
    <property type="entry name" value="Homeodomain-like_sf"/>
</dbReference>
<organism evidence="2 3">
    <name type="scientific">Calocera viscosa (strain TUFC12733)</name>
    <dbReference type="NCBI Taxonomy" id="1330018"/>
    <lineage>
        <taxon>Eukaryota</taxon>
        <taxon>Fungi</taxon>
        <taxon>Dikarya</taxon>
        <taxon>Basidiomycota</taxon>
        <taxon>Agaricomycotina</taxon>
        <taxon>Dacrymycetes</taxon>
        <taxon>Dacrymycetales</taxon>
        <taxon>Dacrymycetaceae</taxon>
        <taxon>Calocera</taxon>
    </lineage>
</organism>
<dbReference type="Proteomes" id="UP000076738">
    <property type="component" value="Unassembled WGS sequence"/>
</dbReference>
<feature type="compositionally biased region" description="Acidic residues" evidence="1">
    <location>
        <begin position="79"/>
        <end position="101"/>
    </location>
</feature>
<reference evidence="2 3" key="1">
    <citation type="journal article" date="2016" name="Mol. Biol. Evol.">
        <title>Comparative Genomics of Early-Diverging Mushroom-Forming Fungi Provides Insights into the Origins of Lignocellulose Decay Capabilities.</title>
        <authorList>
            <person name="Nagy L.G."/>
            <person name="Riley R."/>
            <person name="Tritt A."/>
            <person name="Adam C."/>
            <person name="Daum C."/>
            <person name="Floudas D."/>
            <person name="Sun H."/>
            <person name="Yadav J.S."/>
            <person name="Pangilinan J."/>
            <person name="Larsson K.H."/>
            <person name="Matsuura K."/>
            <person name="Barry K."/>
            <person name="Labutti K."/>
            <person name="Kuo R."/>
            <person name="Ohm R.A."/>
            <person name="Bhattacharya S.S."/>
            <person name="Shirouzu T."/>
            <person name="Yoshinaga Y."/>
            <person name="Martin F.M."/>
            <person name="Grigoriev I.V."/>
            <person name="Hibbett D.S."/>
        </authorList>
    </citation>
    <scope>NUCLEOTIDE SEQUENCE [LARGE SCALE GENOMIC DNA]</scope>
    <source>
        <strain evidence="2 3">TUFC12733</strain>
    </source>
</reference>
<dbReference type="AlphaFoldDB" id="A0A167P124"/>
<evidence type="ECO:0000313" key="3">
    <source>
        <dbReference type="Proteomes" id="UP000076738"/>
    </source>
</evidence>
<sequence>MDLTNKNGKLSKQDELKLLKRAYTLSKNPSGMEIRHLSQIMGRSHATIRSWFEAHKPVDTHDNVDRELQTALDNFDFLDSSEQEDGADDDESDITESDEELITPKNAVLPLPTDVNDATPTKANASNRTSTAMPRTMQAPPPASATGFASYALHNSLVTSAMSKLDTIATIARMQSSQQQTARR</sequence>
<evidence type="ECO:0000256" key="1">
    <source>
        <dbReference type="SAM" id="MobiDB-lite"/>
    </source>
</evidence>
<feature type="compositionally biased region" description="Polar residues" evidence="1">
    <location>
        <begin position="116"/>
        <end position="133"/>
    </location>
</feature>
<dbReference type="SUPFAM" id="SSF46689">
    <property type="entry name" value="Homeodomain-like"/>
    <property type="match status" value="1"/>
</dbReference>
<gene>
    <name evidence="2" type="ORF">CALVIDRAFT_562229</name>
</gene>
<keyword evidence="3" id="KW-1185">Reference proteome</keyword>
<dbReference type="OrthoDB" id="10638394at2759"/>
<dbReference type="EMBL" id="KV417276">
    <property type="protein sequence ID" value="KZO98305.1"/>
    <property type="molecule type" value="Genomic_DNA"/>
</dbReference>
<name>A0A167P124_CALVF</name>